<dbReference type="STRING" id="861299.J421_4161"/>
<protein>
    <submittedName>
        <fullName evidence="2">Cell surface SprA</fullName>
    </submittedName>
</protein>
<dbReference type="RefSeq" id="WP_025413141.1">
    <property type="nucleotide sequence ID" value="NZ_CP007128.1"/>
</dbReference>
<keyword evidence="3" id="KW-1185">Reference proteome</keyword>
<dbReference type="EMBL" id="CP007128">
    <property type="protein sequence ID" value="AHG91698.1"/>
    <property type="molecule type" value="Genomic_DNA"/>
</dbReference>
<evidence type="ECO:0000313" key="2">
    <source>
        <dbReference type="EMBL" id="AHG91698.1"/>
    </source>
</evidence>
<evidence type="ECO:0000313" key="3">
    <source>
        <dbReference type="Proteomes" id="UP000019151"/>
    </source>
</evidence>
<dbReference type="eggNOG" id="COG1747">
    <property type="taxonomic scope" value="Bacteria"/>
</dbReference>
<dbReference type="InParanoid" id="W0RQB8"/>
<feature type="compositionally biased region" description="Basic and acidic residues" evidence="1">
    <location>
        <begin position="43"/>
        <end position="69"/>
    </location>
</feature>
<accession>W0RQB8</accession>
<dbReference type="Proteomes" id="UP000019151">
    <property type="component" value="Chromosome"/>
</dbReference>
<dbReference type="InterPro" id="IPR026377">
    <property type="entry name" value="Cell_surface_SprA"/>
</dbReference>
<proteinExistence type="predicted"/>
<reference evidence="2 3" key="1">
    <citation type="journal article" date="2014" name="Genome Announc.">
        <title>Genome Sequence and Methylome of Soil Bacterium Gemmatirosa kalamazoonensis KBS708T, a Member of the Rarely Cultivated Gemmatimonadetes Phylum.</title>
        <authorList>
            <person name="Debruyn J.M."/>
            <person name="Radosevich M."/>
            <person name="Wommack K.E."/>
            <person name="Polson S.W."/>
            <person name="Hauser L.J."/>
            <person name="Fawaz M.N."/>
            <person name="Korlach J."/>
            <person name="Tsai Y.C."/>
        </authorList>
    </citation>
    <scope>NUCLEOTIDE SEQUENCE [LARGE SCALE GENOMIC DNA]</scope>
    <source>
        <strain evidence="2 3">KBS708</strain>
    </source>
</reference>
<dbReference type="OrthoDB" id="9806090at2"/>
<sequence length="2074" mass="223840">MDTTGRRRAVGDSVPLPPPAGSPPTPPATQPRPAAGDTTQRPPVRDTTVRVAPRDTAGRDTLPRLRRDSTPNPFGDIDLRFQGRLETKLLQTRNDRCARGVAALAFTCRASWVNDLAGQFSMKATGPIADVVHVDVDYDSQREFEASNTLSLSYTARRADAKLGRLELGNVSFAPPPSRFITAGIPSNNVGLQAMGQLGTMRWRAIAAQQRGDVVRDRVFTVGGGRASQQMERTIEDWQIEPRRFFWTIDPRLLPGYPGVDVLDRAGLARLARALPDTLRPARLVVYRQLIGAAYQNPRGPRLLVRGAKNRVRQTYEVLREGIDYYADPSLLWIALVRPLGLSNERLAVAYEVNLGGRRVRYVNTGGTPDLELTTEDQFANLVWEPELAPGDSAFAREMRNVYRVGGEDLRRETLNVRLVAGIGDQEKPQDPSSGATYLQLFGLAERTNPSTFDVANRLWPRPQDPNVGVGGGTLGGRLLRDQFVVFPSQQPFARAGGVRNTANPSNDTLYTFPSEFLYSAQRPRAIYRLRLRYESEGATEAATIALGSLQLRPGSERLTALGRTLVRGVDYAIDYELGTVTFLDPGALFPTPTDVTVRFEENPVFVQQPTTVFGAAAEFPTSAGTVFLTAISQSRKSSTLTRPTLGFEATGSTVAGIGADLSWDAPPLARLAARLTGWSRRRAPGDTSPMPGARISFHGELAASKPHARSTQQAFLETFEGGEGFPLPVDEASWYYSSRPPSGASLVRALGTPLTVTRAATMAWQGNVTPRDSAGAFSYRITQIDPAIQLSGGSGIEPAVPAMWLTLYPLSVGGLPSSSGTPPFRWTVGNAPSGRRWRSIRTVINAGGADLSRVEDLEFYALVNDPSRPEGRRNPTLVFDFGEISENSVAFQPETLFVAGRDSTYRGRRLAGFDTLDTERDSLSRVFNATTNDVGLPGDRARNVVVVDGGTVRRADTLAVCHAVINGIRVLGDPTTDCTVQNARLDEEDIDQDGTLNLRDAQSDQERIRRFVIDLADARLVSAGTMRVTNCNVAFPAGLGTLLPGAATQAGARKCWVQIRVPFRAPTDSLGAFNARRVRAARLTVVSGAEESDSAATTVALARLRLSGAPWLRRTDRVATGVGGDSTGTPSSFVVAGVVGTQDSTARLPYTPPPGTAQTTETVTTGTEAQRVPVNERSLRLQAGVPGGEIARYERAEAYLRFPEGAKNVMSYRQLRVWARGHGHGWGPDGDLQFFVRLGRDEHNFYLYRTPVNAGSDASAWLPEVRVDFERLHALRVALQEQLLPGRLNAPSRFPCTGVDSALVARSGLPRGLPVRRVAACDGGYMVYSVDGNVTPPNLAAVQELAVGFVRVDDARRGASAIAPNDTLELWVDDVRLADAEDAAGMAGEVGVGVHFGDLADVRVNFTRRDPQFRQLGEMPTFVATGGLEIGASVRLDRLLPWSLGLALPLTVTRTSIGAAPMFIAGTDLRGDALTDLRAPREATTSWALTVRRATPAKGPLAPILNNLSLTSTYVAGQVRSSYEDGARHAFSLRADYDVAPGERVTLGGVRWTPTAFRLTSHRARTGDRQEAFLAPVRSPLDSGRVVTGLDDVWEHGATLELHPLPSLTARWDASTLRDLRDYATAPGSPDDTLPRAELTRAERTHLGGLDLGFERQRVLTGALSWTPAVRPWLRPRADVTTTYTMTRDPNAPSLVGPFGDIAPIDVVQPTNVATLPRRVGATQQLSAATSVDLARALYGPRAGTDSASRARAPWLARLFVQPVNVSASRTLSASYDATSADPGLGVQLGLAGIGGMRAIDGTPATLAGVVDQLDATQTLTLPFGFALTNHLGTGATRSWWRRAATGALAEGTGDRRVVPDLTLRWTWRPAPGASALVSNVSATARVLRDWRTAVAPADSTSPEDARAMLSQSWPLSATVTWAALGGLTTGAGFTQTRRIDDLPGTRLTSREREANAEIARAFRPPARWGLKSDIRTRIGWQDRHAVTVVSGADPAPGEPTTIDLLAPFVRTTQADLGQRLLSFGANSDVADNVTLSLTGSRTTRFNRNFGTQFTETLLSASLQLGFFSGAFH</sequence>
<dbReference type="KEGG" id="gba:J421_4161"/>
<evidence type="ECO:0000256" key="1">
    <source>
        <dbReference type="SAM" id="MobiDB-lite"/>
    </source>
</evidence>
<gene>
    <name evidence="2" type="ORF">J421_4161</name>
</gene>
<organism evidence="2 3">
    <name type="scientific">Gemmatirosa kalamazoonensis</name>
    <dbReference type="NCBI Taxonomy" id="861299"/>
    <lineage>
        <taxon>Bacteria</taxon>
        <taxon>Pseudomonadati</taxon>
        <taxon>Gemmatimonadota</taxon>
        <taxon>Gemmatimonadia</taxon>
        <taxon>Gemmatimonadales</taxon>
        <taxon>Gemmatimonadaceae</taxon>
        <taxon>Gemmatirosa</taxon>
    </lineage>
</organism>
<feature type="region of interest" description="Disordered" evidence="1">
    <location>
        <begin position="1"/>
        <end position="75"/>
    </location>
</feature>
<dbReference type="NCBIfam" id="TIGR04189">
    <property type="entry name" value="surface_SprA"/>
    <property type="match status" value="1"/>
</dbReference>
<feature type="compositionally biased region" description="Pro residues" evidence="1">
    <location>
        <begin position="15"/>
        <end position="30"/>
    </location>
</feature>
<dbReference type="HOGENOM" id="CLU_232781_0_0_0"/>
<name>W0RQB8_9BACT</name>